<dbReference type="EMBL" id="CACRXK020014966">
    <property type="protein sequence ID" value="CAB4027695.1"/>
    <property type="molecule type" value="Genomic_DNA"/>
</dbReference>
<dbReference type="SMART" id="SM00028">
    <property type="entry name" value="TPR"/>
    <property type="match status" value="3"/>
</dbReference>
<dbReference type="OrthoDB" id="421075at2759"/>
<dbReference type="GO" id="GO:0006401">
    <property type="term" value="P:RNA catabolic process"/>
    <property type="evidence" value="ECO:0007669"/>
    <property type="project" value="InterPro"/>
</dbReference>
<dbReference type="AlphaFoldDB" id="A0A6S7J6M0"/>
<keyword evidence="2" id="KW-1185">Reference proteome</keyword>
<evidence type="ECO:0000313" key="2">
    <source>
        <dbReference type="Proteomes" id="UP001152795"/>
    </source>
</evidence>
<dbReference type="GO" id="GO:0055087">
    <property type="term" value="C:Ski complex"/>
    <property type="evidence" value="ECO:0007669"/>
    <property type="project" value="InterPro"/>
</dbReference>
<organism evidence="1 2">
    <name type="scientific">Paramuricea clavata</name>
    <name type="common">Red gorgonian</name>
    <name type="synonym">Violescent sea-whip</name>
    <dbReference type="NCBI Taxonomy" id="317549"/>
    <lineage>
        <taxon>Eukaryota</taxon>
        <taxon>Metazoa</taxon>
        <taxon>Cnidaria</taxon>
        <taxon>Anthozoa</taxon>
        <taxon>Octocorallia</taxon>
        <taxon>Malacalcyonacea</taxon>
        <taxon>Plexauridae</taxon>
        <taxon>Paramuricea</taxon>
    </lineage>
</organism>
<accession>A0A6S7J6M0</accession>
<dbReference type="PANTHER" id="PTHR15704:SF7">
    <property type="entry name" value="SUPERKILLER COMPLEX PROTEIN 3"/>
    <property type="match status" value="1"/>
</dbReference>
<dbReference type="InterPro" id="IPR039226">
    <property type="entry name" value="Ski3/TTC37"/>
</dbReference>
<feature type="non-terminal residue" evidence="1">
    <location>
        <position position="1"/>
    </location>
</feature>
<dbReference type="PANTHER" id="PTHR15704">
    <property type="entry name" value="SUPERKILLER 3 PROTEIN-RELATED"/>
    <property type="match status" value="1"/>
</dbReference>
<name>A0A6S7J6M0_PARCT</name>
<protein>
    <submittedName>
        <fullName evidence="1">Tetratricopeptide repeat 37-like</fullName>
    </submittedName>
</protein>
<dbReference type="PROSITE" id="PS50005">
    <property type="entry name" value="TPR"/>
    <property type="match status" value="2"/>
</dbReference>
<reference evidence="1" key="1">
    <citation type="submission" date="2020-04" db="EMBL/GenBank/DDBJ databases">
        <authorList>
            <person name="Alioto T."/>
            <person name="Alioto T."/>
            <person name="Gomez Garrido J."/>
        </authorList>
    </citation>
    <scope>NUCLEOTIDE SEQUENCE</scope>
    <source>
        <strain evidence="1">A484AB</strain>
    </source>
</reference>
<dbReference type="Pfam" id="PF13432">
    <property type="entry name" value="TPR_16"/>
    <property type="match status" value="1"/>
</dbReference>
<dbReference type="InterPro" id="IPR011990">
    <property type="entry name" value="TPR-like_helical_dom_sf"/>
</dbReference>
<gene>
    <name evidence="1" type="ORF">PACLA_8A005149</name>
</gene>
<evidence type="ECO:0000313" key="1">
    <source>
        <dbReference type="EMBL" id="CAB4027695.1"/>
    </source>
</evidence>
<proteinExistence type="predicted"/>
<dbReference type="PROSITE" id="PS50293">
    <property type="entry name" value="TPR_REGION"/>
    <property type="match status" value="1"/>
</dbReference>
<dbReference type="Gene3D" id="1.25.40.10">
    <property type="entry name" value="Tetratricopeptide repeat domain"/>
    <property type="match status" value="2"/>
</dbReference>
<dbReference type="InterPro" id="IPR019734">
    <property type="entry name" value="TPR_rpt"/>
</dbReference>
<sequence length="401" mass="44992">NEQHNDAVHCFQNALRVDAEDANAWECLGEAYMSRGSYTPALASFSRATELNPSLLYSQYQIAVVKHLLGLFEEAVLVYKSILDEHCDYVPALKGLGETYISYARSSLHEDFHGRANDYIQNAIIVLARAIECDGRLSCLWKLLGDACSLVFKIHESKVRVELPENLRKFLNLEEETVVSKMELLSLAASSFGQAVRYNSSCASLWHDVGLSYFRMSTIHKDSSERRRLCERSMKALKKGLNIEPSNYIIWNTLGIVAASKDVNNPELSQHSFIKSIQSQKNAIAWTNLGVLYLRHGKADMANLAFNAAQCTDPSYTQAWIGQATIAEMFAHSEAMDLYRHSNELGTHVEGYLGYAHWVCHTLLSIPHGQTSCFLKKDNPTQISHIYHTNVGVLSSLLLLL</sequence>
<dbReference type="SUPFAM" id="SSF48452">
    <property type="entry name" value="TPR-like"/>
    <property type="match status" value="1"/>
</dbReference>
<comment type="caution">
    <text evidence="1">The sequence shown here is derived from an EMBL/GenBank/DDBJ whole genome shotgun (WGS) entry which is preliminary data.</text>
</comment>
<dbReference type="Proteomes" id="UP001152795">
    <property type="component" value="Unassembled WGS sequence"/>
</dbReference>